<feature type="region of interest" description="Disordered" evidence="1">
    <location>
        <begin position="492"/>
        <end position="536"/>
    </location>
</feature>
<feature type="region of interest" description="Disordered" evidence="1">
    <location>
        <begin position="359"/>
        <end position="389"/>
    </location>
</feature>
<dbReference type="Gene3D" id="2.120.10.80">
    <property type="entry name" value="Kelch-type beta propeller"/>
    <property type="match status" value="1"/>
</dbReference>
<dbReference type="Pfam" id="PF13415">
    <property type="entry name" value="Beta-prop_FBX42"/>
    <property type="match status" value="1"/>
</dbReference>
<dbReference type="InterPro" id="IPR015915">
    <property type="entry name" value="Kelch-typ_b-propeller"/>
</dbReference>
<evidence type="ECO:0000256" key="1">
    <source>
        <dbReference type="SAM" id="MobiDB-lite"/>
    </source>
</evidence>
<protein>
    <recommendedName>
        <fullName evidence="4">Kelch domain-containing protein 4</fullName>
    </recommendedName>
</protein>
<evidence type="ECO:0000313" key="3">
    <source>
        <dbReference type="Proteomes" id="UP001497623"/>
    </source>
</evidence>
<dbReference type="EMBL" id="CAXKWB010002594">
    <property type="protein sequence ID" value="CAL4067248.1"/>
    <property type="molecule type" value="Genomic_DNA"/>
</dbReference>
<feature type="region of interest" description="Disordered" evidence="1">
    <location>
        <begin position="1"/>
        <end position="30"/>
    </location>
</feature>
<dbReference type="AlphaFoldDB" id="A0AAV2PYL4"/>
<comment type="caution">
    <text evidence="2">The sequence shown here is derived from an EMBL/GenBank/DDBJ whole genome shotgun (WGS) entry which is preliminary data.</text>
</comment>
<evidence type="ECO:0008006" key="4">
    <source>
        <dbReference type="Google" id="ProtNLM"/>
    </source>
</evidence>
<reference evidence="2 3" key="1">
    <citation type="submission" date="2024-05" db="EMBL/GenBank/DDBJ databases">
        <authorList>
            <person name="Wallberg A."/>
        </authorList>
    </citation>
    <scope>NUCLEOTIDE SEQUENCE [LARGE SCALE GENOMIC DNA]</scope>
</reference>
<feature type="compositionally biased region" description="Acidic residues" evidence="1">
    <location>
        <begin position="372"/>
        <end position="385"/>
    </location>
</feature>
<gene>
    <name evidence="2" type="ORF">MNOR_LOCUS6324</name>
</gene>
<dbReference type="PANTHER" id="PTHR46063:SF1">
    <property type="entry name" value="KELCH DOMAIN-CONTAINING PROTEIN 4"/>
    <property type="match status" value="1"/>
</dbReference>
<dbReference type="PANTHER" id="PTHR46063">
    <property type="entry name" value="KELCH DOMAIN-CONTAINING PROTEIN"/>
    <property type="match status" value="1"/>
</dbReference>
<dbReference type="SUPFAM" id="SSF117281">
    <property type="entry name" value="Kelch motif"/>
    <property type="match status" value="2"/>
</dbReference>
<sequence>MGKKDKKKGKGAEKTAAKTEKKQSSKFKKELAAKGEEDIETILSKIVADEKRKADITEDLVPPPSKRTSFTLTPHPDKDQLILFGGEYFNGTKTLVYNDLFFYTIKQDRWIKLTSPGGPPPRTAHQTVALSQAGGQLWVFGGEFTSTTQSQFYHYKDLWVFHFKTKQWEKISATGGPSSRSGHRMVAVKKQLIVFGGFHDNAREFKYFNDIYSFNLENYEWKKLECSGNGPCPRSACQMTGISDGRILIYGGYSKEKVKKDVDKGITHTDMYILAPDKHDTTGLKWKWQSVKQSGVRPSPRSGFIMAPCGGDRAVAFGGVYDEEDEEEELEGVFYNDLFQLDLAKTTWHEVVVTGKKDVEKKVRRKKKNDGEGEEEEDEEEEENSDEVKAMEKMKVEDEGEKVVSDDGIFTVTIGPSASTQGVGDNSCSNGKAVDVFVPPPRISCGMAVKRGILYMYGGMYEDGDKQLTLNDFYSLDLNKLEEWQTIIPLKPEDLEWYESDSSDDEMDDDDDDDDDEEDDDDEDDDDEDDEEMDTE</sequence>
<organism evidence="2 3">
    <name type="scientific">Meganyctiphanes norvegica</name>
    <name type="common">Northern krill</name>
    <name type="synonym">Thysanopoda norvegica</name>
    <dbReference type="NCBI Taxonomy" id="48144"/>
    <lineage>
        <taxon>Eukaryota</taxon>
        <taxon>Metazoa</taxon>
        <taxon>Ecdysozoa</taxon>
        <taxon>Arthropoda</taxon>
        <taxon>Crustacea</taxon>
        <taxon>Multicrustacea</taxon>
        <taxon>Malacostraca</taxon>
        <taxon>Eumalacostraca</taxon>
        <taxon>Eucarida</taxon>
        <taxon>Euphausiacea</taxon>
        <taxon>Euphausiidae</taxon>
        <taxon>Meganyctiphanes</taxon>
    </lineage>
</organism>
<feature type="compositionally biased region" description="Acidic residues" evidence="1">
    <location>
        <begin position="495"/>
        <end position="536"/>
    </location>
</feature>
<proteinExistence type="predicted"/>
<accession>A0AAV2PYL4</accession>
<evidence type="ECO:0000313" key="2">
    <source>
        <dbReference type="EMBL" id="CAL4067248.1"/>
    </source>
</evidence>
<keyword evidence="3" id="KW-1185">Reference proteome</keyword>
<dbReference type="InterPro" id="IPR052588">
    <property type="entry name" value="Kelch_domain_protein"/>
</dbReference>
<name>A0AAV2PYL4_MEGNR</name>
<feature type="compositionally biased region" description="Basic and acidic residues" evidence="1">
    <location>
        <begin position="10"/>
        <end position="30"/>
    </location>
</feature>
<dbReference type="Proteomes" id="UP001497623">
    <property type="component" value="Unassembled WGS sequence"/>
</dbReference>